<dbReference type="Pfam" id="PF11527">
    <property type="entry name" value="ARL2_Bind_BART"/>
    <property type="match status" value="1"/>
</dbReference>
<evidence type="ECO:0000256" key="1">
    <source>
        <dbReference type="ARBA" id="ARBA00004138"/>
    </source>
</evidence>
<evidence type="ECO:0000256" key="9">
    <source>
        <dbReference type="ARBA" id="ARBA00031593"/>
    </source>
</evidence>
<protein>
    <recommendedName>
        <fullName evidence="4">Cilia- and flagella-associated protein 36</fullName>
    </recommendedName>
    <alternativeName>
        <fullName evidence="9">Coiled-coil domain-containing protein 104</fullName>
    </alternativeName>
</protein>
<evidence type="ECO:0000256" key="6">
    <source>
        <dbReference type="ARBA" id="ARBA00023054"/>
    </source>
</evidence>
<dbReference type="InterPro" id="IPR023379">
    <property type="entry name" value="BART_dom"/>
</dbReference>
<feature type="domain" description="BART" evidence="11">
    <location>
        <begin position="21"/>
        <end position="135"/>
    </location>
</feature>
<proteinExistence type="inferred from homology"/>
<organism evidence="12 13">
    <name type="scientific">Pristionchus mayeri</name>
    <dbReference type="NCBI Taxonomy" id="1317129"/>
    <lineage>
        <taxon>Eukaryota</taxon>
        <taxon>Metazoa</taxon>
        <taxon>Ecdysozoa</taxon>
        <taxon>Nematoda</taxon>
        <taxon>Chromadorea</taxon>
        <taxon>Rhabditida</taxon>
        <taxon>Rhabditina</taxon>
        <taxon>Diplogasteromorpha</taxon>
        <taxon>Diplogasteroidea</taxon>
        <taxon>Neodiplogasteridae</taxon>
        <taxon>Pristionchus</taxon>
    </lineage>
</organism>
<evidence type="ECO:0000313" key="13">
    <source>
        <dbReference type="Proteomes" id="UP001328107"/>
    </source>
</evidence>
<keyword evidence="13" id="KW-1185">Reference proteome</keyword>
<accession>A0AAN5D9F2</accession>
<dbReference type="InterPro" id="IPR038888">
    <property type="entry name" value="CFAP36"/>
</dbReference>
<evidence type="ECO:0000256" key="8">
    <source>
        <dbReference type="ARBA" id="ARBA00023273"/>
    </source>
</evidence>
<keyword evidence="6" id="KW-0175">Coiled coil</keyword>
<dbReference type="InterPro" id="IPR042541">
    <property type="entry name" value="BART_sf"/>
</dbReference>
<sequence>MLPMRSRKNSRTSSTSSSTSNQKILNKLLDFLDSSIWVLPIETFIEQQSIVFDRQQDDSDLYMKVHLEFGNLVDTLLECFCEDTGIRAEELVSALEKIDKEKLSAKAKAAYEPLSAAQNYAVFVPMMMRKNVELQLQALQMIEFMCGIIPTVLKIEDSDSLRGRVIQNLSGEEAEKFVLITVLKQSKDEFDAAQLSEKKEIEAMLRDEGFEKDRVRLTAEAEKEGKEVEAALALPVVSGPPPSRRDSRPPLPVLQKEENVQEVKEEKEKEKKKVEEKEEKGEEEKKETKGVEKKERAKSRGREDSREKDRPVSRAPSAKGDRKVSMERKSSAVVVTPAEKRITTGTPSIPISSISKRRPSTSRPATAKTKKPLSRKSSSVKSTAEASIDSIEGSEGKKGRTAADIRALLQEGDQLDPEMLAMRAAYLREQRSKLAQMKQAEREKQLAANGNATQERPKTAKAARGMMRGGKADGAGEDIIAARRALVQKLKENV</sequence>
<comment type="caution">
    <text evidence="12">The sequence shown here is derived from an EMBL/GenBank/DDBJ whole genome shotgun (WGS) entry which is preliminary data.</text>
</comment>
<dbReference type="PANTHER" id="PTHR21532">
    <property type="entry name" value="PHOSPHODIESTERASE HL"/>
    <property type="match status" value="1"/>
</dbReference>
<feature type="compositionally biased region" description="Polar residues" evidence="10">
    <location>
        <begin position="375"/>
        <end position="385"/>
    </location>
</feature>
<evidence type="ECO:0000313" key="12">
    <source>
        <dbReference type="EMBL" id="GMR58924.1"/>
    </source>
</evidence>
<gene>
    <name evidence="12" type="ORF">PMAYCL1PPCAC_29119</name>
</gene>
<dbReference type="EMBL" id="BTRK01000006">
    <property type="protein sequence ID" value="GMR58924.1"/>
    <property type="molecule type" value="Genomic_DNA"/>
</dbReference>
<dbReference type="GO" id="GO:0097546">
    <property type="term" value="C:ciliary base"/>
    <property type="evidence" value="ECO:0007669"/>
    <property type="project" value="TreeGrafter"/>
</dbReference>
<feature type="compositionally biased region" description="Low complexity" evidence="10">
    <location>
        <begin position="343"/>
        <end position="354"/>
    </location>
</feature>
<evidence type="ECO:0000256" key="7">
    <source>
        <dbReference type="ARBA" id="ARBA00023069"/>
    </source>
</evidence>
<feature type="compositionally biased region" description="Basic and acidic residues" evidence="10">
    <location>
        <begin position="255"/>
        <end position="312"/>
    </location>
</feature>
<comment type="subcellular location">
    <subcellularLocation>
        <location evidence="1">Cell projection</location>
        <location evidence="1">Cilium</location>
    </subcellularLocation>
    <subcellularLocation>
        <location evidence="2">Cytoplasm</location>
    </subcellularLocation>
</comment>
<feature type="compositionally biased region" description="Basic and acidic residues" evidence="10">
    <location>
        <begin position="319"/>
        <end position="330"/>
    </location>
</feature>
<feature type="region of interest" description="Disordered" evidence="10">
    <location>
        <begin position="231"/>
        <end position="401"/>
    </location>
</feature>
<evidence type="ECO:0000256" key="10">
    <source>
        <dbReference type="SAM" id="MobiDB-lite"/>
    </source>
</evidence>
<evidence type="ECO:0000256" key="5">
    <source>
        <dbReference type="ARBA" id="ARBA00022490"/>
    </source>
</evidence>
<keyword evidence="8" id="KW-0966">Cell projection</keyword>
<evidence type="ECO:0000256" key="4">
    <source>
        <dbReference type="ARBA" id="ARBA00021815"/>
    </source>
</evidence>
<name>A0AAN5D9F2_9BILA</name>
<evidence type="ECO:0000259" key="11">
    <source>
        <dbReference type="Pfam" id="PF11527"/>
    </source>
</evidence>
<keyword evidence="7" id="KW-0969">Cilium</keyword>
<evidence type="ECO:0000256" key="2">
    <source>
        <dbReference type="ARBA" id="ARBA00004496"/>
    </source>
</evidence>
<evidence type="ECO:0000256" key="3">
    <source>
        <dbReference type="ARBA" id="ARBA00007460"/>
    </source>
</evidence>
<dbReference type="GO" id="GO:0005930">
    <property type="term" value="C:axoneme"/>
    <property type="evidence" value="ECO:0007669"/>
    <property type="project" value="TreeGrafter"/>
</dbReference>
<keyword evidence="5" id="KW-0963">Cytoplasm</keyword>
<feature type="region of interest" description="Disordered" evidence="10">
    <location>
        <begin position="435"/>
        <end position="474"/>
    </location>
</feature>
<dbReference type="Gene3D" id="1.20.1520.10">
    <property type="entry name" value="ADP-ribosylation factor-like 2-binding protein, domain"/>
    <property type="match status" value="1"/>
</dbReference>
<dbReference type="Proteomes" id="UP001328107">
    <property type="component" value="Unassembled WGS sequence"/>
</dbReference>
<reference evidence="13" key="1">
    <citation type="submission" date="2022-10" db="EMBL/GenBank/DDBJ databases">
        <title>Genome assembly of Pristionchus species.</title>
        <authorList>
            <person name="Yoshida K."/>
            <person name="Sommer R.J."/>
        </authorList>
    </citation>
    <scope>NUCLEOTIDE SEQUENCE [LARGE SCALE GENOMIC DNA]</scope>
    <source>
        <strain evidence="13">RS5460</strain>
    </source>
</reference>
<dbReference type="AlphaFoldDB" id="A0AAN5D9F2"/>
<dbReference type="PANTHER" id="PTHR21532:SF0">
    <property type="entry name" value="CILIA- AND FLAGELLA-ASSOCIATED PROTEIN 36"/>
    <property type="match status" value="1"/>
</dbReference>
<comment type="similarity">
    <text evidence="3">Belongs to the CFAP36 family.</text>
</comment>